<sequence>MWFSGKNMEEVAVVVELITKLHEGCEEDMKSISTVIGIESGYIGFLARPQRENAEELAKVKQMIKTPDFFNKLVDSMAPAIFGHQDIKRAILLMLLGGVHKFTHEGINIRGASMFVLLEIQIVLNLSFSISRSFYTSGKSSYVVGLAAIVAKEPKTGEFCNEILVL</sequence>
<dbReference type="GO" id="GO:0003677">
    <property type="term" value="F:DNA binding"/>
    <property type="evidence" value="ECO:0007669"/>
    <property type="project" value="InterPro"/>
</dbReference>
<gene>
    <name evidence="4" type="ORF">LSAT_V11C400169320</name>
</gene>
<proteinExistence type="predicted"/>
<keyword evidence="5" id="KW-1185">Reference proteome</keyword>
<dbReference type="GO" id="GO:0005524">
    <property type="term" value="F:ATP binding"/>
    <property type="evidence" value="ECO:0007669"/>
    <property type="project" value="UniProtKB-KW"/>
</dbReference>
<evidence type="ECO:0000256" key="2">
    <source>
        <dbReference type="ARBA" id="ARBA00022840"/>
    </source>
</evidence>
<feature type="domain" description="MCM C-terminal AAA(+) ATPase" evidence="3">
    <location>
        <begin position="69"/>
        <end position="166"/>
    </location>
</feature>
<dbReference type="EMBL" id="NBSK02000004">
    <property type="protein sequence ID" value="KAJ0210425.1"/>
    <property type="molecule type" value="Genomic_DNA"/>
</dbReference>
<dbReference type="AlphaFoldDB" id="A0A9R1VQ18"/>
<dbReference type="PANTHER" id="PTHR11630:SF43">
    <property type="entry name" value="DNA REPLICATION LICENSING FACTOR MCM6"/>
    <property type="match status" value="1"/>
</dbReference>
<keyword evidence="2" id="KW-0067">ATP-binding</keyword>
<evidence type="ECO:0000313" key="5">
    <source>
        <dbReference type="Proteomes" id="UP000235145"/>
    </source>
</evidence>
<organism evidence="4 5">
    <name type="scientific">Lactuca sativa</name>
    <name type="common">Garden lettuce</name>
    <dbReference type="NCBI Taxonomy" id="4236"/>
    <lineage>
        <taxon>Eukaryota</taxon>
        <taxon>Viridiplantae</taxon>
        <taxon>Streptophyta</taxon>
        <taxon>Embryophyta</taxon>
        <taxon>Tracheophyta</taxon>
        <taxon>Spermatophyta</taxon>
        <taxon>Magnoliopsida</taxon>
        <taxon>eudicotyledons</taxon>
        <taxon>Gunneridae</taxon>
        <taxon>Pentapetalae</taxon>
        <taxon>asterids</taxon>
        <taxon>campanulids</taxon>
        <taxon>Asterales</taxon>
        <taxon>Asteraceae</taxon>
        <taxon>Cichorioideae</taxon>
        <taxon>Cichorieae</taxon>
        <taxon>Lactucinae</taxon>
        <taxon>Lactuca</taxon>
    </lineage>
</organism>
<dbReference type="PANTHER" id="PTHR11630">
    <property type="entry name" value="DNA REPLICATION LICENSING FACTOR MCM FAMILY MEMBER"/>
    <property type="match status" value="1"/>
</dbReference>
<name>A0A9R1VQ18_LACSA</name>
<comment type="caution">
    <text evidence="4">The sequence shown here is derived from an EMBL/GenBank/DDBJ whole genome shotgun (WGS) entry which is preliminary data.</text>
</comment>
<reference evidence="4 5" key="1">
    <citation type="journal article" date="2017" name="Nat. Commun.">
        <title>Genome assembly with in vitro proximity ligation data and whole-genome triplication in lettuce.</title>
        <authorList>
            <person name="Reyes-Chin-Wo S."/>
            <person name="Wang Z."/>
            <person name="Yang X."/>
            <person name="Kozik A."/>
            <person name="Arikit S."/>
            <person name="Song C."/>
            <person name="Xia L."/>
            <person name="Froenicke L."/>
            <person name="Lavelle D.O."/>
            <person name="Truco M.J."/>
            <person name="Xia R."/>
            <person name="Zhu S."/>
            <person name="Xu C."/>
            <person name="Xu H."/>
            <person name="Xu X."/>
            <person name="Cox K."/>
            <person name="Korf I."/>
            <person name="Meyers B.C."/>
            <person name="Michelmore R.W."/>
        </authorList>
    </citation>
    <scope>NUCLEOTIDE SEQUENCE [LARGE SCALE GENOMIC DNA]</scope>
    <source>
        <strain evidence="5">cv. Salinas</strain>
        <tissue evidence="4">Seedlings</tissue>
    </source>
</reference>
<dbReference type="InterPro" id="IPR001208">
    <property type="entry name" value="MCM_dom"/>
</dbReference>
<keyword evidence="1" id="KW-0547">Nucleotide-binding</keyword>
<accession>A0A9R1VQ18</accession>
<evidence type="ECO:0000259" key="3">
    <source>
        <dbReference type="PROSITE" id="PS50051"/>
    </source>
</evidence>
<evidence type="ECO:0000313" key="4">
    <source>
        <dbReference type="EMBL" id="KAJ0210425.1"/>
    </source>
</evidence>
<dbReference type="InterPro" id="IPR027417">
    <property type="entry name" value="P-loop_NTPase"/>
</dbReference>
<dbReference type="Pfam" id="PF00493">
    <property type="entry name" value="MCM"/>
    <property type="match status" value="1"/>
</dbReference>
<dbReference type="Gene3D" id="3.40.50.300">
    <property type="entry name" value="P-loop containing nucleotide triphosphate hydrolases"/>
    <property type="match status" value="1"/>
</dbReference>
<protein>
    <recommendedName>
        <fullName evidence="3">MCM C-terminal AAA(+) ATPase domain-containing protein</fullName>
    </recommendedName>
</protein>
<dbReference type="PROSITE" id="PS50051">
    <property type="entry name" value="MCM_2"/>
    <property type="match status" value="1"/>
</dbReference>
<evidence type="ECO:0000256" key="1">
    <source>
        <dbReference type="ARBA" id="ARBA00022741"/>
    </source>
</evidence>
<dbReference type="Proteomes" id="UP000235145">
    <property type="component" value="Unassembled WGS sequence"/>
</dbReference>
<dbReference type="InterPro" id="IPR031327">
    <property type="entry name" value="MCM"/>
</dbReference>